<reference evidence="15" key="2">
    <citation type="submission" date="2025-08" db="UniProtKB">
        <authorList>
            <consortium name="Ensembl"/>
        </authorList>
    </citation>
    <scope>IDENTIFICATION</scope>
</reference>
<keyword evidence="4" id="KW-0255">Endonuclease</keyword>
<keyword evidence="16" id="KW-1185">Reference proteome</keyword>
<comment type="similarity">
    <text evidence="2">Belongs to the DNA repair metallo-beta-lactamase (DRMBL) family.</text>
</comment>
<feature type="compositionally biased region" description="Acidic residues" evidence="13">
    <location>
        <begin position="375"/>
        <end position="388"/>
    </location>
</feature>
<dbReference type="GeneTree" id="ENSGT00940000157779"/>
<feature type="domain" description="DNA repair metallo-beta-lactamase" evidence="14">
    <location>
        <begin position="240"/>
        <end position="325"/>
    </location>
</feature>
<reference evidence="15" key="1">
    <citation type="submission" date="2014-08" db="EMBL/GenBank/DDBJ databases">
        <authorList>
            <person name="Senf B."/>
            <person name="Petzold A."/>
            <person name="Downie B.R."/>
            <person name="Koch P."/>
            <person name="Platzer M."/>
        </authorList>
    </citation>
    <scope>NUCLEOTIDE SEQUENCE [LARGE SCALE GENOMIC DNA]</scope>
    <source>
        <strain evidence="15">GRZ</strain>
    </source>
</reference>
<keyword evidence="5" id="KW-0227">DNA damage</keyword>
<dbReference type="InterPro" id="IPR011084">
    <property type="entry name" value="DRMBL"/>
</dbReference>
<dbReference type="Ensembl" id="ENSNFUT00015052980.1">
    <property type="protein sequence ID" value="ENSNFUP00015050799.1"/>
    <property type="gene ID" value="ENSNFUG00015023833.1"/>
</dbReference>
<dbReference type="FunFam" id="3.40.50.12650:FF:000002">
    <property type="entry name" value="DNA cross-link repair 1C"/>
    <property type="match status" value="1"/>
</dbReference>
<accession>A0A8C6PZ86</accession>
<evidence type="ECO:0000313" key="16">
    <source>
        <dbReference type="Proteomes" id="UP000694548"/>
    </source>
</evidence>
<feature type="compositionally biased region" description="Low complexity" evidence="13">
    <location>
        <begin position="453"/>
        <end position="466"/>
    </location>
</feature>
<dbReference type="Pfam" id="PF23023">
    <property type="entry name" value="Anti-Pycsar_Apyc1"/>
    <property type="match status" value="1"/>
</dbReference>
<keyword evidence="10" id="KW-0539">Nucleus</keyword>
<keyword evidence="6" id="KW-0378">Hydrolase</keyword>
<keyword evidence="7" id="KW-0269">Exonuclease</keyword>
<evidence type="ECO:0000313" key="15">
    <source>
        <dbReference type="Ensembl" id="ENSNFUP00015050799.1"/>
    </source>
</evidence>
<reference evidence="15" key="3">
    <citation type="submission" date="2025-09" db="UniProtKB">
        <authorList>
            <consortium name="Ensembl"/>
        </authorList>
    </citation>
    <scope>IDENTIFICATION</scope>
</reference>
<dbReference type="GO" id="GO:0035312">
    <property type="term" value="F:5'-3' DNA exonuclease activity"/>
    <property type="evidence" value="ECO:0007669"/>
    <property type="project" value="TreeGrafter"/>
</dbReference>
<dbReference type="GO" id="GO:0004519">
    <property type="term" value="F:endonuclease activity"/>
    <property type="evidence" value="ECO:0007669"/>
    <property type="project" value="UniProtKB-KW"/>
</dbReference>
<evidence type="ECO:0000256" key="12">
    <source>
        <dbReference type="ARBA" id="ARBA00042677"/>
    </source>
</evidence>
<comment type="subcellular location">
    <subcellularLocation>
        <location evidence="1">Nucleus</location>
    </subcellularLocation>
</comment>
<evidence type="ECO:0000256" key="8">
    <source>
        <dbReference type="ARBA" id="ARBA00023172"/>
    </source>
</evidence>
<keyword evidence="3" id="KW-0540">Nuclease</keyword>
<dbReference type="Pfam" id="PF07522">
    <property type="entry name" value="DRMBL"/>
    <property type="match status" value="1"/>
</dbReference>
<evidence type="ECO:0000256" key="6">
    <source>
        <dbReference type="ARBA" id="ARBA00022801"/>
    </source>
</evidence>
<dbReference type="SUPFAM" id="SSF56281">
    <property type="entry name" value="Metallo-hydrolase/oxidoreductase"/>
    <property type="match status" value="1"/>
</dbReference>
<keyword evidence="8" id="KW-0233">DNA recombination</keyword>
<evidence type="ECO:0000259" key="14">
    <source>
        <dbReference type="Pfam" id="PF07522"/>
    </source>
</evidence>
<evidence type="ECO:0000256" key="5">
    <source>
        <dbReference type="ARBA" id="ARBA00022763"/>
    </source>
</evidence>
<evidence type="ECO:0000256" key="9">
    <source>
        <dbReference type="ARBA" id="ARBA00023204"/>
    </source>
</evidence>
<gene>
    <name evidence="15" type="primary">dclre1c</name>
</gene>
<organism evidence="15 16">
    <name type="scientific">Nothobranchius furzeri</name>
    <name type="common">Turquoise killifish</name>
    <dbReference type="NCBI Taxonomy" id="105023"/>
    <lineage>
        <taxon>Eukaryota</taxon>
        <taxon>Metazoa</taxon>
        <taxon>Chordata</taxon>
        <taxon>Craniata</taxon>
        <taxon>Vertebrata</taxon>
        <taxon>Euteleostomi</taxon>
        <taxon>Actinopterygii</taxon>
        <taxon>Neopterygii</taxon>
        <taxon>Teleostei</taxon>
        <taxon>Neoteleostei</taxon>
        <taxon>Acanthomorphata</taxon>
        <taxon>Ovalentaria</taxon>
        <taxon>Atherinomorphae</taxon>
        <taxon>Cyprinodontiformes</taxon>
        <taxon>Nothobranchiidae</taxon>
        <taxon>Nothobranchius</taxon>
    </lineage>
</organism>
<dbReference type="GO" id="GO:0000723">
    <property type="term" value="P:telomere maintenance"/>
    <property type="evidence" value="ECO:0007669"/>
    <property type="project" value="TreeGrafter"/>
</dbReference>
<evidence type="ECO:0000256" key="1">
    <source>
        <dbReference type="ARBA" id="ARBA00004123"/>
    </source>
</evidence>
<dbReference type="InterPro" id="IPR036866">
    <property type="entry name" value="RibonucZ/Hydroxyglut_hydro"/>
</dbReference>
<feature type="compositionally biased region" description="Low complexity" evidence="13">
    <location>
        <begin position="488"/>
        <end position="503"/>
    </location>
</feature>
<dbReference type="GO" id="GO:0003684">
    <property type="term" value="F:damaged DNA binding"/>
    <property type="evidence" value="ECO:0007669"/>
    <property type="project" value="TreeGrafter"/>
</dbReference>
<dbReference type="Gene3D" id="3.40.50.12650">
    <property type="match status" value="1"/>
</dbReference>
<evidence type="ECO:0000256" key="13">
    <source>
        <dbReference type="SAM" id="MobiDB-lite"/>
    </source>
</evidence>
<feature type="compositionally biased region" description="Low complexity" evidence="13">
    <location>
        <begin position="409"/>
        <end position="428"/>
    </location>
</feature>
<keyword evidence="9" id="KW-0234">DNA repair</keyword>
<feature type="region of interest" description="Disordered" evidence="13">
    <location>
        <begin position="351"/>
        <end position="466"/>
    </location>
</feature>
<sequence length="547" mass="61676">MSSFAGRMKEYPTISLDRFDRENLHAQAYFLSHCHKDHMKGLKGPLLKRKLQFSRTVRLYCSFVTKELLLNNPKYAFWEEYTVPLELESPTQISLVDEASGEKQEIVVTLLPAGHCPGSVMFLFEGCHGNVLYTGDFRLAVGDASRMEQLHSGSRVKDIQSVYLDSTFYDPRFYQIPSREVCLRGIAELIGNWISQSRYHVVWLNCKAAYGYEYLFTNLGEEFSTQVHVNSLNMFKKMPEILSYVTTDRRCQIHACRHPKDEEFLQGNRLPCGSTAADGTPLRIISIKPSTMWFGERTKKTNVVIKTGASSYRACFSFHSSYSEVSFLSKPFFLLLVTLEELTERVAPPVAGEEPQVASDMQPVGLNFMDCTESNGEEEDDNEEEEGQGDTVKNKGPKWEDFFTPEVLSDSQNSQSQSCCSVRSTSPSRATGSQTPELFSEEEETPDNNKGFSLSLSASNHSSQNLDSHLDDTLILHQDQNQTSDGVTLQSEQEQLSASQTSSDFDIPSTPESKAPQTADLLHLYRKLASREEVVLREEDECSSEDL</sequence>
<protein>
    <recommendedName>
        <fullName evidence="11">Protein artemis</fullName>
    </recommendedName>
    <alternativeName>
        <fullName evidence="12">DNA cross-link repair 1C protein</fullName>
    </alternativeName>
</protein>
<feature type="region of interest" description="Disordered" evidence="13">
    <location>
        <begin position="482"/>
        <end position="518"/>
    </location>
</feature>
<name>A0A8C6PZ86_NOTFU</name>
<evidence type="ECO:0000256" key="10">
    <source>
        <dbReference type="ARBA" id="ARBA00023242"/>
    </source>
</evidence>
<dbReference type="PANTHER" id="PTHR23240:SF8">
    <property type="entry name" value="PROTEIN ARTEMIS"/>
    <property type="match status" value="1"/>
</dbReference>
<dbReference type="Gene3D" id="3.60.15.10">
    <property type="entry name" value="Ribonuclease Z/Hydroxyacylglutathione hydrolase-like"/>
    <property type="match status" value="1"/>
</dbReference>
<evidence type="ECO:0000256" key="3">
    <source>
        <dbReference type="ARBA" id="ARBA00022722"/>
    </source>
</evidence>
<dbReference type="Proteomes" id="UP000694548">
    <property type="component" value="Chromosome sgr01"/>
</dbReference>
<dbReference type="PANTHER" id="PTHR23240">
    <property type="entry name" value="DNA CROSS-LINK REPAIR PROTEIN PSO2/SNM1-RELATED"/>
    <property type="match status" value="1"/>
</dbReference>
<dbReference type="AlphaFoldDB" id="A0A8C6PZ86"/>
<evidence type="ECO:0000256" key="4">
    <source>
        <dbReference type="ARBA" id="ARBA00022759"/>
    </source>
</evidence>
<dbReference type="GO" id="GO:0036297">
    <property type="term" value="P:interstrand cross-link repair"/>
    <property type="evidence" value="ECO:0007669"/>
    <property type="project" value="TreeGrafter"/>
</dbReference>
<dbReference type="FunFam" id="3.60.15.10:FF:000018">
    <property type="entry name" value="DNA cross-link repair 1C"/>
    <property type="match status" value="1"/>
</dbReference>
<proteinExistence type="inferred from homology"/>
<evidence type="ECO:0000256" key="7">
    <source>
        <dbReference type="ARBA" id="ARBA00022839"/>
    </source>
</evidence>
<dbReference type="GO" id="GO:0005634">
    <property type="term" value="C:nucleus"/>
    <property type="evidence" value="ECO:0007669"/>
    <property type="project" value="UniProtKB-SubCell"/>
</dbReference>
<evidence type="ECO:0000256" key="11">
    <source>
        <dbReference type="ARBA" id="ARBA00039759"/>
    </source>
</evidence>
<dbReference type="GO" id="GO:0006310">
    <property type="term" value="P:DNA recombination"/>
    <property type="evidence" value="ECO:0007669"/>
    <property type="project" value="UniProtKB-KW"/>
</dbReference>
<dbReference type="GO" id="GO:0006303">
    <property type="term" value="P:double-strand break repair via nonhomologous end joining"/>
    <property type="evidence" value="ECO:0007669"/>
    <property type="project" value="TreeGrafter"/>
</dbReference>
<evidence type="ECO:0000256" key="2">
    <source>
        <dbReference type="ARBA" id="ARBA00010304"/>
    </source>
</evidence>